<dbReference type="EMBL" id="RBIL01000001">
    <property type="protein sequence ID" value="RKQ91740.1"/>
    <property type="molecule type" value="Genomic_DNA"/>
</dbReference>
<evidence type="ECO:0000313" key="3">
    <source>
        <dbReference type="Proteomes" id="UP000278962"/>
    </source>
</evidence>
<keyword evidence="3" id="KW-1185">Reference proteome</keyword>
<organism evidence="2 3">
    <name type="scientific">Solirubrobacter pauli</name>
    <dbReference type="NCBI Taxonomy" id="166793"/>
    <lineage>
        <taxon>Bacteria</taxon>
        <taxon>Bacillati</taxon>
        <taxon>Actinomycetota</taxon>
        <taxon>Thermoleophilia</taxon>
        <taxon>Solirubrobacterales</taxon>
        <taxon>Solirubrobacteraceae</taxon>
        <taxon>Solirubrobacter</taxon>
    </lineage>
</organism>
<dbReference type="InterPro" id="IPR050523">
    <property type="entry name" value="AKR_Detox_Biosynth"/>
</dbReference>
<gene>
    <name evidence="2" type="ORF">C8N24_1568</name>
</gene>
<comment type="caution">
    <text evidence="2">The sequence shown here is derived from an EMBL/GenBank/DDBJ whole genome shotgun (WGS) entry which is preliminary data.</text>
</comment>
<dbReference type="Proteomes" id="UP000278962">
    <property type="component" value="Unassembled WGS sequence"/>
</dbReference>
<accession>A0A660LCY3</accession>
<name>A0A660LCY3_9ACTN</name>
<dbReference type="InterPro" id="IPR036812">
    <property type="entry name" value="NAD(P)_OxRdtase_dom_sf"/>
</dbReference>
<reference evidence="2 3" key="1">
    <citation type="submission" date="2018-10" db="EMBL/GenBank/DDBJ databases">
        <title>Genomic Encyclopedia of Archaeal and Bacterial Type Strains, Phase II (KMG-II): from individual species to whole genera.</title>
        <authorList>
            <person name="Goeker M."/>
        </authorList>
    </citation>
    <scope>NUCLEOTIDE SEQUENCE [LARGE SCALE GENOMIC DNA]</scope>
    <source>
        <strain evidence="2 3">DSM 14954</strain>
    </source>
</reference>
<evidence type="ECO:0000259" key="1">
    <source>
        <dbReference type="Pfam" id="PF00248"/>
    </source>
</evidence>
<protein>
    <submittedName>
        <fullName evidence="2">Aryl-alcohol dehydrogenase-like predicted oxidoreductase</fullName>
    </submittedName>
</protein>
<dbReference type="Gene3D" id="3.20.20.100">
    <property type="entry name" value="NADP-dependent oxidoreductase domain"/>
    <property type="match status" value="1"/>
</dbReference>
<dbReference type="InterPro" id="IPR023210">
    <property type="entry name" value="NADP_OxRdtase_dom"/>
</dbReference>
<proteinExistence type="predicted"/>
<dbReference type="PANTHER" id="PTHR43364">
    <property type="entry name" value="NADH-SPECIFIC METHYLGLYOXAL REDUCTASE-RELATED"/>
    <property type="match status" value="1"/>
</dbReference>
<dbReference type="AlphaFoldDB" id="A0A660LCY3"/>
<dbReference type="RefSeq" id="WP_121249505.1">
    <property type="nucleotide sequence ID" value="NZ_RBIL01000001.1"/>
</dbReference>
<evidence type="ECO:0000313" key="2">
    <source>
        <dbReference type="EMBL" id="RKQ91740.1"/>
    </source>
</evidence>
<dbReference type="OrthoDB" id="9768793at2"/>
<dbReference type="Pfam" id="PF00248">
    <property type="entry name" value="Aldo_ket_red"/>
    <property type="match status" value="1"/>
</dbReference>
<dbReference type="PANTHER" id="PTHR43364:SF6">
    <property type="entry name" value="OXIDOREDUCTASE-RELATED"/>
    <property type="match status" value="1"/>
</dbReference>
<dbReference type="SUPFAM" id="SSF51430">
    <property type="entry name" value="NAD(P)-linked oxidoreductase"/>
    <property type="match status" value="1"/>
</dbReference>
<dbReference type="GO" id="GO:0005829">
    <property type="term" value="C:cytosol"/>
    <property type="evidence" value="ECO:0007669"/>
    <property type="project" value="TreeGrafter"/>
</dbReference>
<sequence>MALDVYGLCLGGNVFGWTADRDESFAVLDAYVAAGGNFIDTADTYMRPNMGISETIIGEWMTARGNRDSLVIATKVGSDGGLSAENIARHVDESLTRLQTDRIDLYYAHKDDGSVDVEETVCAFDQTVRDGKVLNVAASNVPPERLVRSLEIAEREGLAKYVWLQPEYNLMERDGYERDYAPIVAAHGLAVAPYFALAAGFLTGKYRNGGADGSAREGMVAKYLQDPRGERVLDALDEIALTRGVTVGAVAIEWLRAKPGIVAPIASARTVDQLRGILPTFTLDPSEVAKLDEVSA</sequence>
<feature type="domain" description="NADP-dependent oxidoreductase" evidence="1">
    <location>
        <begin position="8"/>
        <end position="295"/>
    </location>
</feature>